<dbReference type="InterPro" id="IPR008928">
    <property type="entry name" value="6-hairpin_glycosidase_sf"/>
</dbReference>
<dbReference type="PANTHER" id="PTHR12143:SF43">
    <property type="entry name" value="PUTATIVE-RELATED"/>
    <property type="match status" value="1"/>
</dbReference>
<evidence type="ECO:0000313" key="4">
    <source>
        <dbReference type="EMBL" id="TFL00590.1"/>
    </source>
</evidence>
<sequence>MGVSSLSTWISLLHFSAYALGKSPPEAFAQPPSAQVDSVDPLIGNGGDTPNSSGGMIPSTAPPFAMTRWVAQTRQNYVSMTPYNHTDTKVHGFQGTRQPAIWMGESGQVVVVPGAGTVKDTFKERGMTIDVDSQVITPSYYSVDLQALEGGKIFAEQSATSRVGHLRFTFDGTQTPYVLLSASRPTIIGSDDPSRATIIYPEGSASVSPEKKEICGWNKERQDSIIAPISTPAKGFKGYFCARFDTPFESWGVSSNGTVTPNSADISGAAVGAYATFGSSRVVEVRIGTSLISIERARSNLDKEIPDGMTLENTALSTRSAWAEKLDRIRIEGGTDEQRQIFYTGFFHALQYPYEVDEYGHYYSGYTDSVKEGISYNGYSIWDTYRAAWAWLIFFAPERVPDMITSMLQDYKEGGWLPMWKNVIETNIMVGTHADSLIAEAVVKGVKGFDEALAYEAVYKDATVPPRNDHNTSYSDREEGVDYEVRAGLGTLYAQKGYVANDIHSESGSRTLDYAYDDYAVAILGQHFGKPGSEVDKFMKRALTAPFTIFNNETGFMEARNANGDWAGETAGWTEGDKWAYSFDVVHDVDTLIAYRGGNVSFVESLDVHFDDGHNDHTNEPSHHIPYLYALAGRPDKTQEKVREIATNNYFTGPEGLTGNEDCGQMSAWYLFTALGLYPVNPVSGDYVVGSPFFSKVTIDLPGVKQPLVISAPGADKHEYIQRLTFNQDLIEHPIVSHDMIAKGGNLIFEMAGRPTTWGTDNIHIANMLVTPHAHILSTIPVPPSKHATVPFWKAEHSWTNLRMLGLDPRK</sequence>
<feature type="domain" description="Glycosyl hydrolase family 92" evidence="2">
    <location>
        <begin position="297"/>
        <end position="752"/>
    </location>
</feature>
<dbReference type="NCBIfam" id="TIGR01180">
    <property type="entry name" value="aman2_put"/>
    <property type="match status" value="1"/>
</dbReference>
<evidence type="ECO:0000256" key="1">
    <source>
        <dbReference type="SAM" id="SignalP"/>
    </source>
</evidence>
<proteinExistence type="predicted"/>
<dbReference type="PANTHER" id="PTHR12143">
    <property type="entry name" value="PEPTIDE N-GLYCANASE PNGASE -RELATED"/>
    <property type="match status" value="1"/>
</dbReference>
<dbReference type="GO" id="GO:0005829">
    <property type="term" value="C:cytosol"/>
    <property type="evidence" value="ECO:0007669"/>
    <property type="project" value="TreeGrafter"/>
</dbReference>
<dbReference type="AlphaFoldDB" id="A0A5C3QHI5"/>
<keyword evidence="4" id="KW-0378">Hydrolase</keyword>
<feature type="domain" description="Glycosyl hydrolase family 92 N-terminal" evidence="3">
    <location>
        <begin position="39"/>
        <end position="290"/>
    </location>
</feature>
<evidence type="ECO:0000313" key="5">
    <source>
        <dbReference type="Proteomes" id="UP000305067"/>
    </source>
</evidence>
<dbReference type="GO" id="GO:0000224">
    <property type="term" value="F:peptide-N4-(N-acetyl-beta-glucosaminyl)asparagine amidase activity"/>
    <property type="evidence" value="ECO:0007669"/>
    <property type="project" value="TreeGrafter"/>
</dbReference>
<dbReference type="GO" id="GO:0005634">
    <property type="term" value="C:nucleus"/>
    <property type="evidence" value="ECO:0007669"/>
    <property type="project" value="TreeGrafter"/>
</dbReference>
<organism evidence="4 5">
    <name type="scientific">Pterulicium gracile</name>
    <dbReference type="NCBI Taxonomy" id="1884261"/>
    <lineage>
        <taxon>Eukaryota</taxon>
        <taxon>Fungi</taxon>
        <taxon>Dikarya</taxon>
        <taxon>Basidiomycota</taxon>
        <taxon>Agaricomycotina</taxon>
        <taxon>Agaricomycetes</taxon>
        <taxon>Agaricomycetidae</taxon>
        <taxon>Agaricales</taxon>
        <taxon>Pleurotineae</taxon>
        <taxon>Pterulaceae</taxon>
        <taxon>Pterulicium</taxon>
    </lineage>
</organism>
<name>A0A5C3QHI5_9AGAR</name>
<gene>
    <name evidence="4" type="ORF">BDV98DRAFT_650370</name>
</gene>
<dbReference type="FunFam" id="3.30.2080.10:FF:000001">
    <property type="entry name" value="Alpha-1,2-mannosidase subfamily"/>
    <property type="match status" value="1"/>
</dbReference>
<feature type="signal peptide" evidence="1">
    <location>
        <begin position="1"/>
        <end position="21"/>
    </location>
</feature>
<keyword evidence="1" id="KW-0732">Signal</keyword>
<dbReference type="STRING" id="1884261.A0A5C3QHI5"/>
<keyword evidence="5" id="KW-1185">Reference proteome</keyword>
<accession>A0A5C3QHI5</accession>
<dbReference type="InterPro" id="IPR005887">
    <property type="entry name" value="GH92_a_mannosidase_put"/>
</dbReference>
<dbReference type="Pfam" id="PF17678">
    <property type="entry name" value="Glyco_hydro_92N"/>
    <property type="match status" value="1"/>
</dbReference>
<evidence type="ECO:0000259" key="3">
    <source>
        <dbReference type="Pfam" id="PF17678"/>
    </source>
</evidence>
<dbReference type="OrthoDB" id="449263at2759"/>
<dbReference type="GO" id="GO:0005975">
    <property type="term" value="P:carbohydrate metabolic process"/>
    <property type="evidence" value="ECO:0007669"/>
    <property type="project" value="InterPro"/>
</dbReference>
<reference evidence="4 5" key="1">
    <citation type="journal article" date="2019" name="Nat. Ecol. Evol.">
        <title>Megaphylogeny resolves global patterns of mushroom evolution.</title>
        <authorList>
            <person name="Varga T."/>
            <person name="Krizsan K."/>
            <person name="Foldi C."/>
            <person name="Dima B."/>
            <person name="Sanchez-Garcia M."/>
            <person name="Sanchez-Ramirez S."/>
            <person name="Szollosi G.J."/>
            <person name="Szarkandi J.G."/>
            <person name="Papp V."/>
            <person name="Albert L."/>
            <person name="Andreopoulos W."/>
            <person name="Angelini C."/>
            <person name="Antonin V."/>
            <person name="Barry K.W."/>
            <person name="Bougher N.L."/>
            <person name="Buchanan P."/>
            <person name="Buyck B."/>
            <person name="Bense V."/>
            <person name="Catcheside P."/>
            <person name="Chovatia M."/>
            <person name="Cooper J."/>
            <person name="Damon W."/>
            <person name="Desjardin D."/>
            <person name="Finy P."/>
            <person name="Geml J."/>
            <person name="Haridas S."/>
            <person name="Hughes K."/>
            <person name="Justo A."/>
            <person name="Karasinski D."/>
            <person name="Kautmanova I."/>
            <person name="Kiss B."/>
            <person name="Kocsube S."/>
            <person name="Kotiranta H."/>
            <person name="LaButti K.M."/>
            <person name="Lechner B.E."/>
            <person name="Liimatainen K."/>
            <person name="Lipzen A."/>
            <person name="Lukacs Z."/>
            <person name="Mihaltcheva S."/>
            <person name="Morgado L.N."/>
            <person name="Niskanen T."/>
            <person name="Noordeloos M.E."/>
            <person name="Ohm R.A."/>
            <person name="Ortiz-Santana B."/>
            <person name="Ovrebo C."/>
            <person name="Racz N."/>
            <person name="Riley R."/>
            <person name="Savchenko A."/>
            <person name="Shiryaev A."/>
            <person name="Soop K."/>
            <person name="Spirin V."/>
            <person name="Szebenyi C."/>
            <person name="Tomsovsky M."/>
            <person name="Tulloss R.E."/>
            <person name="Uehling J."/>
            <person name="Grigoriev I.V."/>
            <person name="Vagvolgyi C."/>
            <person name="Papp T."/>
            <person name="Martin F.M."/>
            <person name="Miettinen O."/>
            <person name="Hibbett D.S."/>
            <person name="Nagy L.G."/>
        </authorList>
    </citation>
    <scope>NUCLEOTIDE SEQUENCE [LARGE SCALE GENOMIC DNA]</scope>
    <source>
        <strain evidence="4 5">CBS 309.79</strain>
    </source>
</reference>
<protein>
    <submittedName>
        <fullName evidence="4">Glycoside hydrolase family 92 protein</fullName>
    </submittedName>
</protein>
<dbReference type="InterPro" id="IPR050883">
    <property type="entry name" value="PNGase"/>
</dbReference>
<dbReference type="Gene3D" id="3.30.2080.10">
    <property type="entry name" value="GH92 mannosidase domain"/>
    <property type="match status" value="1"/>
</dbReference>
<dbReference type="Gene3D" id="1.20.1610.10">
    <property type="entry name" value="alpha-1,2-mannosidases domains"/>
    <property type="match status" value="1"/>
</dbReference>
<dbReference type="Gene3D" id="1.20.1050.60">
    <property type="entry name" value="alpha-1,2-mannosidase"/>
    <property type="match status" value="1"/>
</dbReference>
<dbReference type="SUPFAM" id="SSF48208">
    <property type="entry name" value="Six-hairpin glycosidases"/>
    <property type="match status" value="1"/>
</dbReference>
<evidence type="ECO:0000259" key="2">
    <source>
        <dbReference type="Pfam" id="PF07971"/>
    </source>
</evidence>
<dbReference type="EMBL" id="ML178828">
    <property type="protein sequence ID" value="TFL00590.1"/>
    <property type="molecule type" value="Genomic_DNA"/>
</dbReference>
<dbReference type="InterPro" id="IPR041371">
    <property type="entry name" value="GH92_N"/>
</dbReference>
<dbReference type="GO" id="GO:0030246">
    <property type="term" value="F:carbohydrate binding"/>
    <property type="evidence" value="ECO:0007669"/>
    <property type="project" value="InterPro"/>
</dbReference>
<dbReference type="Pfam" id="PF07971">
    <property type="entry name" value="Glyco_hydro_92"/>
    <property type="match status" value="1"/>
</dbReference>
<feature type="chain" id="PRO_5022664115" evidence="1">
    <location>
        <begin position="22"/>
        <end position="811"/>
    </location>
</feature>
<dbReference type="FunFam" id="1.20.1050.60:FF:000001">
    <property type="entry name" value="Putative alpha-1,2-mannosidase"/>
    <property type="match status" value="1"/>
</dbReference>
<dbReference type="Proteomes" id="UP000305067">
    <property type="component" value="Unassembled WGS sequence"/>
</dbReference>
<dbReference type="InterPro" id="IPR012939">
    <property type="entry name" value="Glyco_hydro_92"/>
</dbReference>
<dbReference type="InterPro" id="IPR014718">
    <property type="entry name" value="GH-type_carb-bd"/>
</dbReference>
<dbReference type="GO" id="GO:0006516">
    <property type="term" value="P:glycoprotein catabolic process"/>
    <property type="evidence" value="ECO:0007669"/>
    <property type="project" value="TreeGrafter"/>
</dbReference>
<dbReference type="Gene3D" id="2.70.98.10">
    <property type="match status" value="1"/>
</dbReference>